<dbReference type="Proteomes" id="UP000077255">
    <property type="component" value="Chromosome"/>
</dbReference>
<feature type="transmembrane region" description="Helical" evidence="2">
    <location>
        <begin position="40"/>
        <end position="60"/>
    </location>
</feature>
<protein>
    <recommendedName>
        <fullName evidence="5">Toxin co-regulated pilus biosynthesis protein Q C-terminal domain-containing protein</fullName>
    </recommendedName>
</protein>
<accession>A0A160N3X3</accession>
<dbReference type="AlphaFoldDB" id="A0A160N3X3"/>
<dbReference type="EMBL" id="CP014841">
    <property type="protein sequence ID" value="AND70703.1"/>
    <property type="molecule type" value="Genomic_DNA"/>
</dbReference>
<sequence length="178" mass="19238">MRLNIEPHAGPTLSSIATHTRAEPRVAASASRRARGKRHALAGLLVLAALALAGCGTQPARDFRGSWKPVNRFQARPTEIPLEQPYTFFAAPLDETLRTMLERWAKDTGRTLDYELGYDVTLYRPVSDIHTADLAQATEELSRIYAAQGVQVVGQPRRILVRAAAGGAASAPATGARP</sequence>
<organism evidence="3 4">
    <name type="scientific">Dyella thiooxydans</name>
    <dbReference type="NCBI Taxonomy" id="445710"/>
    <lineage>
        <taxon>Bacteria</taxon>
        <taxon>Pseudomonadati</taxon>
        <taxon>Pseudomonadota</taxon>
        <taxon>Gammaproteobacteria</taxon>
        <taxon>Lysobacterales</taxon>
        <taxon>Rhodanobacteraceae</taxon>
        <taxon>Dyella</taxon>
    </lineage>
</organism>
<dbReference type="PATRIC" id="fig|445710.3.peg.3250"/>
<keyword evidence="2" id="KW-0472">Membrane</keyword>
<evidence type="ECO:0000313" key="3">
    <source>
        <dbReference type="EMBL" id="AND70703.1"/>
    </source>
</evidence>
<keyword evidence="4" id="KW-1185">Reference proteome</keyword>
<reference evidence="3 4" key="1">
    <citation type="submission" date="2016-02" db="EMBL/GenBank/DDBJ databases">
        <title>Complete genome sequencing and analysis of ATSB10, Dyella thiooxydans isolated from rhizosphere soil of sunflower (Helianthus annuus L.).</title>
        <authorList>
            <person name="Lee Y."/>
            <person name="Hwangbo K."/>
            <person name="Chung H."/>
            <person name="Yoo J."/>
            <person name="Kim K.Y."/>
            <person name="Sa T.M."/>
            <person name="Um Y."/>
            <person name="Madhaiyan M."/>
        </authorList>
    </citation>
    <scope>NUCLEOTIDE SEQUENCE [LARGE SCALE GENOMIC DNA]</scope>
    <source>
        <strain evidence="3 4">ATSB10</strain>
    </source>
</reference>
<dbReference type="STRING" id="445710.ATSB10_32490"/>
<evidence type="ECO:0008006" key="5">
    <source>
        <dbReference type="Google" id="ProtNLM"/>
    </source>
</evidence>
<dbReference type="Gene3D" id="3.55.50.70">
    <property type="match status" value="1"/>
</dbReference>
<feature type="region of interest" description="Disordered" evidence="1">
    <location>
        <begin position="1"/>
        <end position="24"/>
    </location>
</feature>
<name>A0A160N3X3_9GAMM</name>
<evidence type="ECO:0000256" key="2">
    <source>
        <dbReference type="SAM" id="Phobius"/>
    </source>
</evidence>
<dbReference type="KEGG" id="dtx:ATSB10_32490"/>
<proteinExistence type="predicted"/>
<keyword evidence="2" id="KW-0812">Transmembrane</keyword>
<keyword evidence="2" id="KW-1133">Transmembrane helix</keyword>
<gene>
    <name evidence="3" type="ORF">ATSB10_32490</name>
</gene>
<evidence type="ECO:0000256" key="1">
    <source>
        <dbReference type="SAM" id="MobiDB-lite"/>
    </source>
</evidence>
<dbReference type="RefSeq" id="WP_335645872.1">
    <property type="nucleotide sequence ID" value="NZ_CP014841.1"/>
</dbReference>
<evidence type="ECO:0000313" key="4">
    <source>
        <dbReference type="Proteomes" id="UP000077255"/>
    </source>
</evidence>